<evidence type="ECO:0000313" key="3">
    <source>
        <dbReference type="EMBL" id="RYC07327.1"/>
    </source>
</evidence>
<keyword evidence="2" id="KW-1133">Transmembrane helix</keyword>
<protein>
    <submittedName>
        <fullName evidence="3">Uncharacterized protein</fullName>
    </submittedName>
</protein>
<keyword evidence="2" id="KW-0812">Transmembrane</keyword>
<evidence type="ECO:0000313" key="4">
    <source>
        <dbReference type="Proteomes" id="UP000291101"/>
    </source>
</evidence>
<feature type="region of interest" description="Disordered" evidence="1">
    <location>
        <begin position="256"/>
        <end position="280"/>
    </location>
</feature>
<feature type="transmembrane region" description="Helical" evidence="2">
    <location>
        <begin position="39"/>
        <end position="58"/>
    </location>
</feature>
<dbReference type="RefSeq" id="WP_129427635.1">
    <property type="nucleotide sequence ID" value="NZ_SDWV01000015.1"/>
</dbReference>
<dbReference type="OrthoDB" id="9922676at2"/>
<feature type="compositionally biased region" description="Low complexity" evidence="1">
    <location>
        <begin position="270"/>
        <end position="280"/>
    </location>
</feature>
<dbReference type="AlphaFoldDB" id="A0A4V1RNX0"/>
<evidence type="ECO:0000256" key="2">
    <source>
        <dbReference type="SAM" id="Phobius"/>
    </source>
</evidence>
<proteinExistence type="predicted"/>
<name>A0A4V1RNX0_9ACTN</name>
<organism evidence="3 4">
    <name type="scientific">Nocardioides zhouii</name>
    <dbReference type="NCBI Taxonomy" id="1168729"/>
    <lineage>
        <taxon>Bacteria</taxon>
        <taxon>Bacillati</taxon>
        <taxon>Actinomycetota</taxon>
        <taxon>Actinomycetes</taxon>
        <taxon>Propionibacteriales</taxon>
        <taxon>Nocardioidaceae</taxon>
        <taxon>Nocardioides</taxon>
    </lineage>
</organism>
<comment type="caution">
    <text evidence="3">The sequence shown here is derived from an EMBL/GenBank/DDBJ whole genome shotgun (WGS) entry which is preliminary data.</text>
</comment>
<dbReference type="Proteomes" id="UP000291101">
    <property type="component" value="Unassembled WGS sequence"/>
</dbReference>
<feature type="region of interest" description="Disordered" evidence="1">
    <location>
        <begin position="62"/>
        <end position="102"/>
    </location>
</feature>
<keyword evidence="2" id="KW-0472">Membrane</keyword>
<dbReference type="EMBL" id="SDWV01000015">
    <property type="protein sequence ID" value="RYC07327.1"/>
    <property type="molecule type" value="Genomic_DNA"/>
</dbReference>
<sequence length="280" mass="30232">MTHDQFKQVVDTLDTGLPQRPDVAGIRAQGRAVRRRRRGIAIASGLAAAAVVAVPLAVTAGGSGDGTPQVADDTSVSPSPTPSPDPSPTRTVDPSAYDDQSDRMTAAVKDVFPQARRTSDEFYDSMVMDGDVVDITLGDPVNWDTVFRWNQVFDVGDLALFSVSTSWNEPTPGIAWCSRGTFELESDCTMTQLDGGRLLVLHDGVRIQGQEDGVWSRYAQVVSPQSDGGLMQQVDVWATESGMTWAAAQRELPSLEDLGSIAQDERMRLPEPSSLPELPQ</sequence>
<gene>
    <name evidence="3" type="ORF">EUA94_14660</name>
</gene>
<evidence type="ECO:0000256" key="1">
    <source>
        <dbReference type="SAM" id="MobiDB-lite"/>
    </source>
</evidence>
<reference evidence="3 4" key="1">
    <citation type="submission" date="2019-01" db="EMBL/GenBank/DDBJ databases">
        <title>Novel species of Nocardioides.</title>
        <authorList>
            <person name="Liu Q."/>
            <person name="X Y.-H."/>
        </authorList>
    </citation>
    <scope>NUCLEOTIDE SEQUENCE [LARGE SCALE GENOMIC DNA]</scope>
    <source>
        <strain evidence="3 4">HLT2-9</strain>
    </source>
</reference>
<accession>A0A4V1RNX0</accession>
<keyword evidence="4" id="KW-1185">Reference proteome</keyword>